<gene>
    <name evidence="3" type="ORF">HHA03_20770</name>
    <name evidence="4" type="ORF">SAMN05421839_11537</name>
</gene>
<evidence type="ECO:0000259" key="2">
    <source>
        <dbReference type="Pfam" id="PF01966"/>
    </source>
</evidence>
<keyword evidence="6" id="KW-1185">Reference proteome</keyword>
<dbReference type="PANTHER" id="PTHR37294">
    <property type="entry name" value="3'-5' EXORIBONUCLEASE YHAM"/>
    <property type="match status" value="1"/>
</dbReference>
<evidence type="ECO:0000313" key="3">
    <source>
        <dbReference type="EMBL" id="GEM02545.1"/>
    </source>
</evidence>
<dbReference type="GO" id="GO:0031125">
    <property type="term" value="P:rRNA 3'-end processing"/>
    <property type="evidence" value="ECO:0007669"/>
    <property type="project" value="TreeGrafter"/>
</dbReference>
<dbReference type="SUPFAM" id="SSF109604">
    <property type="entry name" value="HD-domain/PDEase-like"/>
    <property type="match status" value="1"/>
</dbReference>
<dbReference type="Gene3D" id="1.10.3210.10">
    <property type="entry name" value="Hypothetical protein af1432"/>
    <property type="match status" value="1"/>
</dbReference>
<sequence>MSRTIDYFHSKIVYSINMNDEVNKIIQSLNFPEIKESNATFMLDHFEAGTKVQERLLLNDYEVRLTKTNKEYLTLTFSNQNGMYRAKMWDNQGAIKQTLPLLEKHRVFDVSAVVDEYNQNKSLTINHLDPVQQAIEPFTLLPFPKLDLKEIAEELIFYLTTLNEPYKTLALETLRHFWDDFLLAPAAKGFHHNYIGGLIKHTTGLMRFTYFIQHHDKGPVEAILYLIAVVEKVYKHEVYAEAKKEKTERKRPVWKDTLDHLYKMLNQFVSLDQEAINFDVLYTSILYHDLGKLLEYDYAGKSYQAFDFLYPYADKQELDSRAQGGIEMDALGVMVGHIPYGAMLLQQMLNQLKTPLSLSHIHEINHCILCHHGLPEWGSAVRAPQTAEGYLIHLVDYFDSRYENEEMAYYRK</sequence>
<evidence type="ECO:0000313" key="6">
    <source>
        <dbReference type="Proteomes" id="UP000321547"/>
    </source>
</evidence>
<dbReference type="InterPro" id="IPR006674">
    <property type="entry name" value="HD_domain"/>
</dbReference>
<feature type="domain" description="HD" evidence="2">
    <location>
        <begin position="258"/>
        <end position="399"/>
    </location>
</feature>
<keyword evidence="1" id="KW-0378">Hydrolase</keyword>
<dbReference type="STRING" id="306540.SAMN05421839_11537"/>
<dbReference type="Pfam" id="PF01966">
    <property type="entry name" value="HD"/>
    <property type="match status" value="1"/>
</dbReference>
<evidence type="ECO:0000313" key="5">
    <source>
        <dbReference type="Proteomes" id="UP000242243"/>
    </source>
</evidence>
<dbReference type="PANTHER" id="PTHR37294:SF1">
    <property type="entry name" value="3'-5' EXORIBONUCLEASE YHAM"/>
    <property type="match status" value="1"/>
</dbReference>
<dbReference type="AlphaFoldDB" id="A0A1I5PKI0"/>
<protein>
    <submittedName>
        <fullName evidence="4">3'-5' exoribonuclease</fullName>
    </submittedName>
</protein>
<organism evidence="4 5">
    <name type="scientific">Halolactibacillus halophilus</name>
    <dbReference type="NCBI Taxonomy" id="306540"/>
    <lineage>
        <taxon>Bacteria</taxon>
        <taxon>Bacillati</taxon>
        <taxon>Bacillota</taxon>
        <taxon>Bacilli</taxon>
        <taxon>Bacillales</taxon>
        <taxon>Bacillaceae</taxon>
        <taxon>Halolactibacillus</taxon>
    </lineage>
</organism>
<dbReference type="EMBL" id="FOXC01000015">
    <property type="protein sequence ID" value="SFP34628.1"/>
    <property type="molecule type" value="Genomic_DNA"/>
</dbReference>
<evidence type="ECO:0000256" key="1">
    <source>
        <dbReference type="ARBA" id="ARBA00022801"/>
    </source>
</evidence>
<dbReference type="InterPro" id="IPR050798">
    <property type="entry name" value="YhaM_exoribonuc/phosphodiest"/>
</dbReference>
<reference evidence="4 5" key="1">
    <citation type="submission" date="2016-10" db="EMBL/GenBank/DDBJ databases">
        <authorList>
            <person name="de Groot N.N."/>
        </authorList>
    </citation>
    <scope>NUCLEOTIDE SEQUENCE [LARGE SCALE GENOMIC DNA]</scope>
    <source>
        <strain evidence="4 5">DSM 17073</strain>
    </source>
</reference>
<dbReference type="Proteomes" id="UP000242243">
    <property type="component" value="Unassembled WGS sequence"/>
</dbReference>
<dbReference type="RefSeq" id="WP_234987435.1">
    <property type="nucleotide sequence ID" value="NZ_BJWI01000043.1"/>
</dbReference>
<dbReference type="GO" id="GO:0016787">
    <property type="term" value="F:hydrolase activity"/>
    <property type="evidence" value="ECO:0007669"/>
    <property type="project" value="UniProtKB-KW"/>
</dbReference>
<dbReference type="Proteomes" id="UP000321547">
    <property type="component" value="Unassembled WGS sequence"/>
</dbReference>
<dbReference type="EMBL" id="BJWI01000043">
    <property type="protein sequence ID" value="GEM02545.1"/>
    <property type="molecule type" value="Genomic_DNA"/>
</dbReference>
<evidence type="ECO:0000313" key="4">
    <source>
        <dbReference type="EMBL" id="SFP34628.1"/>
    </source>
</evidence>
<accession>A0A1I5PKI0</accession>
<proteinExistence type="predicted"/>
<reference evidence="3 6" key="2">
    <citation type="submission" date="2019-07" db="EMBL/GenBank/DDBJ databases">
        <title>Whole genome shotgun sequence of Halolactibacillus halophilus NBRC 100868.</title>
        <authorList>
            <person name="Hosoyama A."/>
            <person name="Uohara A."/>
            <person name="Ohji S."/>
            <person name="Ichikawa N."/>
        </authorList>
    </citation>
    <scope>NUCLEOTIDE SEQUENCE [LARGE SCALE GENOMIC DNA]</scope>
    <source>
        <strain evidence="3 6">NBRC 100868</strain>
    </source>
</reference>
<name>A0A1I5PKI0_9BACI</name>